<comment type="caution">
    <text evidence="2">The sequence shown here is derived from an EMBL/GenBank/DDBJ whole genome shotgun (WGS) entry which is preliminary data.</text>
</comment>
<name>A0A326UFB5_THEHA</name>
<dbReference type="Proteomes" id="UP000248806">
    <property type="component" value="Unassembled WGS sequence"/>
</dbReference>
<evidence type="ECO:0000313" key="3">
    <source>
        <dbReference type="Proteomes" id="UP000248806"/>
    </source>
</evidence>
<keyword evidence="1" id="KW-0812">Transmembrane</keyword>
<gene>
    <name evidence="2" type="ORF">EI42_03025</name>
</gene>
<dbReference type="EMBL" id="QKUF01000009">
    <property type="protein sequence ID" value="PZW29303.1"/>
    <property type="molecule type" value="Genomic_DNA"/>
</dbReference>
<dbReference type="RefSeq" id="WP_111323360.1">
    <property type="nucleotide sequence ID" value="NZ_BIFX01000001.1"/>
</dbReference>
<reference evidence="2 3" key="1">
    <citation type="submission" date="2018-06" db="EMBL/GenBank/DDBJ databases">
        <title>Genomic Encyclopedia of Archaeal and Bacterial Type Strains, Phase II (KMG-II): from individual species to whole genera.</title>
        <authorList>
            <person name="Goeker M."/>
        </authorList>
    </citation>
    <scope>NUCLEOTIDE SEQUENCE [LARGE SCALE GENOMIC DNA]</scope>
    <source>
        <strain evidence="2 3">ATCC BAA-1881</strain>
    </source>
</reference>
<keyword evidence="1" id="KW-0472">Membrane</keyword>
<proteinExistence type="predicted"/>
<organism evidence="2 3">
    <name type="scientific">Thermosporothrix hazakensis</name>
    <dbReference type="NCBI Taxonomy" id="644383"/>
    <lineage>
        <taxon>Bacteria</taxon>
        <taxon>Bacillati</taxon>
        <taxon>Chloroflexota</taxon>
        <taxon>Ktedonobacteria</taxon>
        <taxon>Ktedonobacterales</taxon>
        <taxon>Thermosporotrichaceae</taxon>
        <taxon>Thermosporothrix</taxon>
    </lineage>
</organism>
<feature type="transmembrane region" description="Helical" evidence="1">
    <location>
        <begin position="34"/>
        <end position="53"/>
    </location>
</feature>
<protein>
    <submittedName>
        <fullName evidence="2">Uncharacterized protein</fullName>
    </submittedName>
</protein>
<evidence type="ECO:0000256" key="1">
    <source>
        <dbReference type="SAM" id="Phobius"/>
    </source>
</evidence>
<sequence length="205" mass="23033">MISAPHVLAAAKSGQHPLTWHVVRADKGHFIREAIGSGFFLLLVLGFLVWFNLQDEFVVVLRILAFLEAISDQTWKIIDNVVLIFIACCIIYALYRAIRNLAALEQHCVVIMPEGVVIDLAEKEPIVLDFAAIPPQGLQVIQDQNANVKLRVIDAYSGQERQYELDQRFGKPGPLFEQILQRHQMFHQANQVPGNQPLYPGGVQA</sequence>
<keyword evidence="3" id="KW-1185">Reference proteome</keyword>
<dbReference type="AlphaFoldDB" id="A0A326UFB5"/>
<evidence type="ECO:0000313" key="2">
    <source>
        <dbReference type="EMBL" id="PZW29303.1"/>
    </source>
</evidence>
<feature type="transmembrane region" description="Helical" evidence="1">
    <location>
        <begin position="73"/>
        <end position="95"/>
    </location>
</feature>
<accession>A0A326UFB5</accession>
<keyword evidence="1" id="KW-1133">Transmembrane helix</keyword>